<reference evidence="3 4" key="1">
    <citation type="submission" date="2014-04" db="EMBL/GenBank/DDBJ databases">
        <title>A new species of microsporidia sheds light on the evolution of extreme parasitism.</title>
        <authorList>
            <person name="Haag K.L."/>
            <person name="James T.Y."/>
            <person name="Larsson R."/>
            <person name="Schaer T.M."/>
            <person name="Refardt D."/>
            <person name="Pombert J.-F."/>
            <person name="Ebert D."/>
        </authorList>
    </citation>
    <scope>NUCLEOTIDE SEQUENCE [LARGE SCALE GENOMIC DNA]</scope>
    <source>
        <strain evidence="3 4">UGP3</strain>
        <tissue evidence="3">Spores</tissue>
    </source>
</reference>
<dbReference type="InterPro" id="IPR009060">
    <property type="entry name" value="UBA-like_sf"/>
</dbReference>
<feature type="region of interest" description="Disordered" evidence="1">
    <location>
        <begin position="514"/>
        <end position="538"/>
    </location>
</feature>
<accession>A0A098VR21</accession>
<dbReference type="VEuPathDB" id="MicrosporidiaDB:DI09_34p230"/>
<feature type="domain" description="CUE" evidence="2">
    <location>
        <begin position="406"/>
        <end position="449"/>
    </location>
</feature>
<sequence>MENFVPIFFSVDLLDQHANNTGAFNALVNSFDDLKIFIENDTSCTISELKQLLPHISEKFGSVFSCTLLLVCIRSFSKEEFELYSDGLVPSVLSFSDASSELGSSIDRLLRKSIHLYLSILTRLHDVKNTSHKQNPMHCGFDFSEFERLSLKCSKPRCENEPAITIDDMLEYFPLADLLDILLLTSQDNHNIICRITQLRGTIFPSIFELDAIEFTRLLQSLRQSLQSPGFKTSHAEILKMVADLKSLGLLVSVFPKLILTSKANLGVLLQILGFCLSEVPTLPFFNALFRSHIYAILLIVFVFIFDVAAKIDISQVGFNLNTEFCTKLSKSLGPVVIPFPSSVLLPKSTNAVEMGREFLKSHKEYLSAWICEIKNTNLVSILNDDTLNELATNMAIDESDDDPNRHTRLIEHLKEIFPNIPETSIENILVDCNWDPQHAFESLSRISNQDVPNTESISKETIYMKNSEGSEPYLGSDLNEILKTKIRVIVESNTQSSQYNGLEFEDSELTTLPRISSGFDDSEDQNEDKEGKGSGAGLDAILRGEYLENAKAFLRSARNSPERRLLKAKCKLSDEQIEGWARINLTASSDKKTTISTTDYLDPNAAVMWTGQQASIADKKEPQASNSSKHKGQSKEKAPHLRKSHFRKDRAMGKLAKSTGPIN</sequence>
<dbReference type="InterPro" id="IPR003892">
    <property type="entry name" value="CUE"/>
</dbReference>
<dbReference type="PROSITE" id="PS51140">
    <property type="entry name" value="CUE"/>
    <property type="match status" value="1"/>
</dbReference>
<dbReference type="AlphaFoldDB" id="A0A098VR21"/>
<evidence type="ECO:0000259" key="2">
    <source>
        <dbReference type="PROSITE" id="PS51140"/>
    </source>
</evidence>
<proteinExistence type="predicted"/>
<dbReference type="SUPFAM" id="SSF46934">
    <property type="entry name" value="UBA-like"/>
    <property type="match status" value="1"/>
</dbReference>
<dbReference type="CDD" id="cd14279">
    <property type="entry name" value="CUE"/>
    <property type="match status" value="1"/>
</dbReference>
<dbReference type="Proteomes" id="UP000029725">
    <property type="component" value="Unassembled WGS sequence"/>
</dbReference>
<protein>
    <recommendedName>
        <fullName evidence="2">CUE domain-containing protein</fullName>
    </recommendedName>
</protein>
<dbReference type="HOGENOM" id="CLU_413365_0_0_1"/>
<feature type="region of interest" description="Disordered" evidence="1">
    <location>
        <begin position="617"/>
        <end position="664"/>
    </location>
</feature>
<keyword evidence="4" id="KW-1185">Reference proteome</keyword>
<evidence type="ECO:0000313" key="3">
    <source>
        <dbReference type="EMBL" id="KGG51472.1"/>
    </source>
</evidence>
<dbReference type="RefSeq" id="XP_013237899.1">
    <property type="nucleotide sequence ID" value="XM_013382445.1"/>
</dbReference>
<dbReference type="GeneID" id="25259653"/>
<gene>
    <name evidence="3" type="ORF">DI09_34p230</name>
</gene>
<comment type="caution">
    <text evidence="3">The sequence shown here is derived from an EMBL/GenBank/DDBJ whole genome shotgun (WGS) entry which is preliminary data.</text>
</comment>
<evidence type="ECO:0000256" key="1">
    <source>
        <dbReference type="SAM" id="MobiDB-lite"/>
    </source>
</evidence>
<dbReference type="EMBL" id="JMKJ01000277">
    <property type="protein sequence ID" value="KGG51472.1"/>
    <property type="molecule type" value="Genomic_DNA"/>
</dbReference>
<evidence type="ECO:0000313" key="4">
    <source>
        <dbReference type="Proteomes" id="UP000029725"/>
    </source>
</evidence>
<name>A0A098VR21_9MICR</name>
<dbReference type="GO" id="GO:0043130">
    <property type="term" value="F:ubiquitin binding"/>
    <property type="evidence" value="ECO:0007669"/>
    <property type="project" value="InterPro"/>
</dbReference>
<organism evidence="3 4">
    <name type="scientific">Mitosporidium daphniae</name>
    <dbReference type="NCBI Taxonomy" id="1485682"/>
    <lineage>
        <taxon>Eukaryota</taxon>
        <taxon>Fungi</taxon>
        <taxon>Fungi incertae sedis</taxon>
        <taxon>Microsporidia</taxon>
        <taxon>Mitosporidium</taxon>
    </lineage>
</organism>
<dbReference type="Pfam" id="PF02845">
    <property type="entry name" value="CUE"/>
    <property type="match status" value="1"/>
</dbReference>